<dbReference type="Proteomes" id="UP000586704">
    <property type="component" value="Unassembled WGS sequence"/>
</dbReference>
<feature type="domain" description="DUF4456" evidence="1">
    <location>
        <begin position="1"/>
        <end position="90"/>
    </location>
</feature>
<evidence type="ECO:0000313" key="2">
    <source>
        <dbReference type="EMBL" id="NXY85643.1"/>
    </source>
</evidence>
<dbReference type="InterPro" id="IPR027914">
    <property type="entry name" value="DUF4456"/>
</dbReference>
<evidence type="ECO:0000313" key="3">
    <source>
        <dbReference type="Proteomes" id="UP000586704"/>
    </source>
</evidence>
<organism evidence="2 3">
    <name type="scientific">Ceyx cyanopectus</name>
    <name type="common">Indigo-banded kingfisher</name>
    <dbReference type="NCBI Taxonomy" id="390723"/>
    <lineage>
        <taxon>Eukaryota</taxon>
        <taxon>Metazoa</taxon>
        <taxon>Chordata</taxon>
        <taxon>Craniata</taxon>
        <taxon>Vertebrata</taxon>
        <taxon>Euteleostomi</taxon>
        <taxon>Archelosauria</taxon>
        <taxon>Archosauria</taxon>
        <taxon>Dinosauria</taxon>
        <taxon>Saurischia</taxon>
        <taxon>Theropoda</taxon>
        <taxon>Coelurosauria</taxon>
        <taxon>Aves</taxon>
        <taxon>Neognathae</taxon>
        <taxon>Neoaves</taxon>
        <taxon>Telluraves</taxon>
        <taxon>Coraciimorphae</taxon>
        <taxon>Coraciiformes</taxon>
        <taxon>Alcedinidae</taxon>
        <taxon>Ceyx</taxon>
    </lineage>
</organism>
<comment type="caution">
    <text evidence="2">The sequence shown here is derived from an EMBL/GenBank/DDBJ whole genome shotgun (WGS) entry which is preliminary data.</text>
</comment>
<keyword evidence="3" id="KW-1185">Reference proteome</keyword>
<accession>A0A7L4N6E6</accession>
<sequence>MPEDVPETFEAFAKILKRSLLSYQNQADVYYRACLTEFQEQLKQFQKELPHVTHLAVNCLLNEHQQKLLCSTTKILQNFKTQMKVWEDMK</sequence>
<feature type="non-terminal residue" evidence="2">
    <location>
        <position position="90"/>
    </location>
</feature>
<dbReference type="EMBL" id="VYZU01040835">
    <property type="protein sequence ID" value="NXY85643.1"/>
    <property type="molecule type" value="Genomic_DNA"/>
</dbReference>
<proteinExistence type="predicted"/>
<protein>
    <submittedName>
        <fullName evidence="2">CC180 protein</fullName>
    </submittedName>
</protein>
<dbReference type="Pfam" id="PF14644">
    <property type="entry name" value="DUF4456"/>
    <property type="match status" value="1"/>
</dbReference>
<dbReference type="AlphaFoldDB" id="A0A7L4N6E6"/>
<evidence type="ECO:0000259" key="1">
    <source>
        <dbReference type="Pfam" id="PF14644"/>
    </source>
</evidence>
<name>A0A7L4N6E6_9AVES</name>
<dbReference type="OrthoDB" id="431588at2759"/>
<reference evidence="2 3" key="1">
    <citation type="submission" date="2020-02" db="EMBL/GenBank/DDBJ databases">
        <title>Bird 10,000 Genomes (B10K) Project - Family phase.</title>
        <authorList>
            <person name="Zhang G."/>
        </authorList>
    </citation>
    <scope>NUCLEOTIDE SEQUENCE [LARGE SCALE GENOMIC DNA]</scope>
    <source>
        <strain evidence="2">B10K-DU-013-51</strain>
        <tissue evidence="2">Mixed tissue sample</tissue>
    </source>
</reference>
<gene>
    <name evidence="2" type="primary">Ccdc180</name>
    <name evidence="2" type="ORF">CEYCYA_R02268</name>
</gene>
<feature type="non-terminal residue" evidence="2">
    <location>
        <position position="1"/>
    </location>
</feature>